<keyword evidence="1" id="KW-0812">Transmembrane</keyword>
<feature type="transmembrane region" description="Helical" evidence="1">
    <location>
        <begin position="132"/>
        <end position="157"/>
    </location>
</feature>
<keyword evidence="2" id="KW-0378">Hydrolase</keyword>
<feature type="transmembrane region" description="Helical" evidence="1">
    <location>
        <begin position="29"/>
        <end position="50"/>
    </location>
</feature>
<evidence type="ECO:0000313" key="2">
    <source>
        <dbReference type="EMBL" id="OPA80002.1"/>
    </source>
</evidence>
<keyword evidence="3" id="KW-1185">Reference proteome</keyword>
<name>A0A1T2XJK9_9BACL</name>
<dbReference type="InterPro" id="IPR007404">
    <property type="entry name" value="YdjM-like"/>
</dbReference>
<dbReference type="OrthoDB" id="110250at2"/>
<evidence type="ECO:0000256" key="1">
    <source>
        <dbReference type="SAM" id="Phobius"/>
    </source>
</evidence>
<dbReference type="InterPro" id="IPR053170">
    <property type="entry name" value="Transcription_regulator"/>
</dbReference>
<dbReference type="RefSeq" id="WP_078497347.1">
    <property type="nucleotide sequence ID" value="NZ_MSZX01000002.1"/>
</dbReference>
<dbReference type="GO" id="GO:0016787">
    <property type="term" value="F:hydrolase activity"/>
    <property type="evidence" value="ECO:0007669"/>
    <property type="project" value="UniProtKB-KW"/>
</dbReference>
<dbReference type="Proteomes" id="UP000190188">
    <property type="component" value="Unassembled WGS sequence"/>
</dbReference>
<dbReference type="Pfam" id="PF04307">
    <property type="entry name" value="YdjM"/>
    <property type="match status" value="1"/>
</dbReference>
<feature type="transmembrane region" description="Helical" evidence="1">
    <location>
        <begin position="71"/>
        <end position="89"/>
    </location>
</feature>
<reference evidence="2 3" key="1">
    <citation type="submission" date="2017-01" db="EMBL/GenBank/DDBJ databases">
        <title>Genome analysis of Paenibacillus selenitrireducens ES3-24.</title>
        <authorList>
            <person name="Xu D."/>
            <person name="Yao R."/>
            <person name="Zheng S."/>
        </authorList>
    </citation>
    <scope>NUCLEOTIDE SEQUENCE [LARGE SCALE GENOMIC DNA]</scope>
    <source>
        <strain evidence="2 3">ES3-24</strain>
    </source>
</reference>
<dbReference type="AlphaFoldDB" id="A0A1T2XJK9"/>
<keyword evidence="1" id="KW-0472">Membrane</keyword>
<keyword evidence="1" id="KW-1133">Transmembrane helix</keyword>
<dbReference type="EMBL" id="MSZX01000002">
    <property type="protein sequence ID" value="OPA80002.1"/>
    <property type="molecule type" value="Genomic_DNA"/>
</dbReference>
<feature type="transmembrane region" description="Helical" evidence="1">
    <location>
        <begin position="163"/>
        <end position="179"/>
    </location>
</feature>
<evidence type="ECO:0000313" key="3">
    <source>
        <dbReference type="Proteomes" id="UP000190188"/>
    </source>
</evidence>
<dbReference type="PANTHER" id="PTHR40031:SF1">
    <property type="entry name" value="MEMBRANE-BOUND METAL-DEPENDENT HYDROLASE"/>
    <property type="match status" value="1"/>
</dbReference>
<sequence length="331" mass="37805">MDSGTHVVMGLGIAGLSYIDPIVSSNPSLAVAVFIGAVLGGQAPDFDGLLRLKSNSLYIRNHRGISHSPPFLLLWTVLITGILSLLWGFPWGSSSMLHLGLWVLISACYHVFSDLFNTYGTQGARPFTKKWISWNIIHIFDPTIFVTHAFAILLWALDLARPQVIFPTLYIVIALYYIWRTLVHYRLEHRLVHIDPDHESGDKYIAIPTVSLTHWHIVKTKKDQSYVLGHYDATGLKWHEKANCSNHPAVEESKKDPTVQAILHFSSYTCAEVRKIRAGYIVRWSDVRYRHRKQYPFVAIVMMDRDFNTIDSYVGWISDSQIEKKWSLLIS</sequence>
<accession>A0A1T2XJK9</accession>
<protein>
    <submittedName>
        <fullName evidence="2">Hydrolase</fullName>
    </submittedName>
</protein>
<feature type="transmembrane region" description="Helical" evidence="1">
    <location>
        <begin position="95"/>
        <end position="112"/>
    </location>
</feature>
<organism evidence="2 3">
    <name type="scientific">Paenibacillus selenitireducens</name>
    <dbReference type="NCBI Taxonomy" id="1324314"/>
    <lineage>
        <taxon>Bacteria</taxon>
        <taxon>Bacillati</taxon>
        <taxon>Bacillota</taxon>
        <taxon>Bacilli</taxon>
        <taxon>Bacillales</taxon>
        <taxon>Paenibacillaceae</taxon>
        <taxon>Paenibacillus</taxon>
    </lineage>
</organism>
<dbReference type="PANTHER" id="PTHR40031">
    <property type="entry name" value="HYPOTHETICAL MEMBRANE SPANNING PROTEIN"/>
    <property type="match status" value="1"/>
</dbReference>
<comment type="caution">
    <text evidence="2">The sequence shown here is derived from an EMBL/GenBank/DDBJ whole genome shotgun (WGS) entry which is preliminary data.</text>
</comment>
<gene>
    <name evidence="2" type="ORF">BVG16_04410</name>
</gene>
<dbReference type="STRING" id="1324314.BVG16_04410"/>
<proteinExistence type="predicted"/>